<keyword evidence="3" id="KW-1185">Reference proteome</keyword>
<feature type="region of interest" description="Disordered" evidence="1">
    <location>
        <begin position="69"/>
        <end position="91"/>
    </location>
</feature>
<organism evidence="2 3">
    <name type="scientific">Virgisporangium aliadipatigenens</name>
    <dbReference type="NCBI Taxonomy" id="741659"/>
    <lineage>
        <taxon>Bacteria</taxon>
        <taxon>Bacillati</taxon>
        <taxon>Actinomycetota</taxon>
        <taxon>Actinomycetes</taxon>
        <taxon>Micromonosporales</taxon>
        <taxon>Micromonosporaceae</taxon>
        <taxon>Virgisporangium</taxon>
    </lineage>
</organism>
<name>A0A8J4DT86_9ACTN</name>
<comment type="caution">
    <text evidence="2">The sequence shown here is derived from an EMBL/GenBank/DDBJ whole genome shotgun (WGS) entry which is preliminary data.</text>
</comment>
<dbReference type="RefSeq" id="WP_203903455.1">
    <property type="nucleotide sequence ID" value="NZ_BOPF01000032.1"/>
</dbReference>
<proteinExistence type="predicted"/>
<dbReference type="Proteomes" id="UP000619260">
    <property type="component" value="Unassembled WGS sequence"/>
</dbReference>
<reference evidence="2" key="1">
    <citation type="submission" date="2021-01" db="EMBL/GenBank/DDBJ databases">
        <title>Whole genome shotgun sequence of Virgisporangium aliadipatigenens NBRC 105644.</title>
        <authorList>
            <person name="Komaki H."/>
            <person name="Tamura T."/>
        </authorList>
    </citation>
    <scope>NUCLEOTIDE SEQUENCE</scope>
    <source>
        <strain evidence="2">NBRC 105644</strain>
    </source>
</reference>
<protein>
    <submittedName>
        <fullName evidence="2">Uncharacterized protein</fullName>
    </submittedName>
</protein>
<dbReference type="EMBL" id="BOPF01000032">
    <property type="protein sequence ID" value="GIJ50005.1"/>
    <property type="molecule type" value="Genomic_DNA"/>
</dbReference>
<sequence>MTSSARRRLIAEALSLGFRLVGTDGRTHIRMEHAVTGRCVSLPNSVPDHRPLIARYRAALRRAAGLSNQGRAAVDGQRRTRIHRSTPPAPMTALTDRQQAEIQARRVYVRRLRELREIASLMR</sequence>
<evidence type="ECO:0000313" key="3">
    <source>
        <dbReference type="Proteomes" id="UP000619260"/>
    </source>
</evidence>
<evidence type="ECO:0000256" key="1">
    <source>
        <dbReference type="SAM" id="MobiDB-lite"/>
    </source>
</evidence>
<accession>A0A8J4DT86</accession>
<evidence type="ECO:0000313" key="2">
    <source>
        <dbReference type="EMBL" id="GIJ50005.1"/>
    </source>
</evidence>
<gene>
    <name evidence="2" type="ORF">Val02_68910</name>
</gene>
<dbReference type="AlphaFoldDB" id="A0A8J4DT86"/>